<dbReference type="EMBL" id="JAACXV010000397">
    <property type="protein sequence ID" value="KAF7278518.1"/>
    <property type="molecule type" value="Genomic_DNA"/>
</dbReference>
<evidence type="ECO:0000313" key="3">
    <source>
        <dbReference type="Proteomes" id="UP000625711"/>
    </source>
</evidence>
<dbReference type="Proteomes" id="UP000625711">
    <property type="component" value="Unassembled WGS sequence"/>
</dbReference>
<sequence length="125" mass="13838">MKITEANDETTMNGTMSQLIFLVTPHALTILGIKLDFPSERNGVLREVFAVAVAASHRRPGRPSGGRRDALPPPGRRRDLGDYPDNAFQLYAPRRHVVVRKKRGEMGEGNGDARKIVLFFGAVKN</sequence>
<evidence type="ECO:0000256" key="1">
    <source>
        <dbReference type="SAM" id="MobiDB-lite"/>
    </source>
</evidence>
<name>A0A834MCB9_RHYFE</name>
<organism evidence="2 3">
    <name type="scientific">Rhynchophorus ferrugineus</name>
    <name type="common">Red palm weevil</name>
    <name type="synonym">Curculio ferrugineus</name>
    <dbReference type="NCBI Taxonomy" id="354439"/>
    <lineage>
        <taxon>Eukaryota</taxon>
        <taxon>Metazoa</taxon>
        <taxon>Ecdysozoa</taxon>
        <taxon>Arthropoda</taxon>
        <taxon>Hexapoda</taxon>
        <taxon>Insecta</taxon>
        <taxon>Pterygota</taxon>
        <taxon>Neoptera</taxon>
        <taxon>Endopterygota</taxon>
        <taxon>Coleoptera</taxon>
        <taxon>Polyphaga</taxon>
        <taxon>Cucujiformia</taxon>
        <taxon>Curculionidae</taxon>
        <taxon>Dryophthorinae</taxon>
        <taxon>Rhynchophorus</taxon>
    </lineage>
</organism>
<accession>A0A834MCB9</accession>
<gene>
    <name evidence="2" type="ORF">GWI33_008222</name>
</gene>
<dbReference type="AlphaFoldDB" id="A0A834MCB9"/>
<feature type="compositionally biased region" description="Basic and acidic residues" evidence="1">
    <location>
        <begin position="66"/>
        <end position="81"/>
    </location>
</feature>
<comment type="caution">
    <text evidence="2">The sequence shown here is derived from an EMBL/GenBank/DDBJ whole genome shotgun (WGS) entry which is preliminary data.</text>
</comment>
<feature type="region of interest" description="Disordered" evidence="1">
    <location>
        <begin position="56"/>
        <end position="85"/>
    </location>
</feature>
<protein>
    <submittedName>
        <fullName evidence="2">Uncharacterized protein</fullName>
    </submittedName>
</protein>
<proteinExistence type="predicted"/>
<evidence type="ECO:0000313" key="2">
    <source>
        <dbReference type="EMBL" id="KAF7278518.1"/>
    </source>
</evidence>
<keyword evidence="3" id="KW-1185">Reference proteome</keyword>
<reference evidence="2" key="1">
    <citation type="submission" date="2020-08" db="EMBL/GenBank/DDBJ databases">
        <title>Genome sequencing and assembly of the red palm weevil Rhynchophorus ferrugineus.</title>
        <authorList>
            <person name="Dias G.B."/>
            <person name="Bergman C.M."/>
            <person name="Manee M."/>
        </authorList>
    </citation>
    <scope>NUCLEOTIDE SEQUENCE</scope>
    <source>
        <strain evidence="2">AA-2017</strain>
        <tissue evidence="2">Whole larva</tissue>
    </source>
</reference>